<keyword evidence="4 14" id="KW-0378">Hydrolase</keyword>
<dbReference type="Pfam" id="PF13361">
    <property type="entry name" value="UvrD_C"/>
    <property type="match status" value="2"/>
</dbReference>
<dbReference type="InterPro" id="IPR038726">
    <property type="entry name" value="PDDEXK_AddAB-type"/>
</dbReference>
<dbReference type="PROSITE" id="PS51198">
    <property type="entry name" value="UVRD_HELICASE_ATP_BIND"/>
    <property type="match status" value="1"/>
</dbReference>
<evidence type="ECO:0000256" key="12">
    <source>
        <dbReference type="ARBA" id="ARBA00034808"/>
    </source>
</evidence>
<accession>A0A7C3Z0L0</accession>
<evidence type="ECO:0000256" key="10">
    <source>
        <dbReference type="ARBA" id="ARBA00023235"/>
    </source>
</evidence>
<keyword evidence="2 14" id="KW-0547">Nucleotide-binding</keyword>
<evidence type="ECO:0000256" key="5">
    <source>
        <dbReference type="ARBA" id="ARBA00022806"/>
    </source>
</evidence>
<keyword evidence="3" id="KW-0227">DNA damage</keyword>
<dbReference type="InterPro" id="IPR014016">
    <property type="entry name" value="UvrD-like_ATP-bd"/>
</dbReference>
<reference evidence="17" key="1">
    <citation type="journal article" date="2020" name="mSystems">
        <title>Genome- and Community-Level Interaction Insights into Carbon Utilization and Element Cycling Functions of Hydrothermarchaeota in Hydrothermal Sediment.</title>
        <authorList>
            <person name="Zhou Z."/>
            <person name="Liu Y."/>
            <person name="Xu W."/>
            <person name="Pan J."/>
            <person name="Luo Z.H."/>
            <person name="Li M."/>
        </authorList>
    </citation>
    <scope>NUCLEOTIDE SEQUENCE [LARGE SCALE GENOMIC DNA]</scope>
    <source>
        <strain evidence="17">SpSt-906</strain>
    </source>
</reference>
<evidence type="ECO:0000256" key="1">
    <source>
        <dbReference type="ARBA" id="ARBA00022722"/>
    </source>
</evidence>
<evidence type="ECO:0000256" key="3">
    <source>
        <dbReference type="ARBA" id="ARBA00022763"/>
    </source>
</evidence>
<evidence type="ECO:0000256" key="11">
    <source>
        <dbReference type="ARBA" id="ARBA00034617"/>
    </source>
</evidence>
<evidence type="ECO:0000256" key="2">
    <source>
        <dbReference type="ARBA" id="ARBA00022741"/>
    </source>
</evidence>
<dbReference type="GO" id="GO:0005524">
    <property type="term" value="F:ATP binding"/>
    <property type="evidence" value="ECO:0007669"/>
    <property type="project" value="UniProtKB-UniRule"/>
</dbReference>
<evidence type="ECO:0000256" key="13">
    <source>
        <dbReference type="ARBA" id="ARBA00048988"/>
    </source>
</evidence>
<keyword evidence="1" id="KW-0540">Nuclease</keyword>
<dbReference type="EMBL" id="DTMQ01000040">
    <property type="protein sequence ID" value="HGE99657.1"/>
    <property type="molecule type" value="Genomic_DNA"/>
</dbReference>
<dbReference type="PANTHER" id="PTHR11070">
    <property type="entry name" value="UVRD / RECB / PCRA DNA HELICASE FAMILY MEMBER"/>
    <property type="match status" value="1"/>
</dbReference>
<dbReference type="GO" id="GO:0005829">
    <property type="term" value="C:cytosol"/>
    <property type="evidence" value="ECO:0007669"/>
    <property type="project" value="TreeGrafter"/>
</dbReference>
<feature type="domain" description="UvrD-like helicase C-terminal" evidence="16">
    <location>
        <begin position="384"/>
        <end position="645"/>
    </location>
</feature>
<name>A0A7C3Z0L0_UNCW3</name>
<dbReference type="SUPFAM" id="SSF52980">
    <property type="entry name" value="Restriction endonuclease-like"/>
    <property type="match status" value="1"/>
</dbReference>
<evidence type="ECO:0000259" key="16">
    <source>
        <dbReference type="PROSITE" id="PS51217"/>
    </source>
</evidence>
<evidence type="ECO:0000256" key="8">
    <source>
        <dbReference type="ARBA" id="ARBA00023125"/>
    </source>
</evidence>
<evidence type="ECO:0000256" key="14">
    <source>
        <dbReference type="PROSITE-ProRule" id="PRU00560"/>
    </source>
</evidence>
<dbReference type="GO" id="GO:0004527">
    <property type="term" value="F:exonuclease activity"/>
    <property type="evidence" value="ECO:0007669"/>
    <property type="project" value="UniProtKB-KW"/>
</dbReference>
<dbReference type="PROSITE" id="PS51217">
    <property type="entry name" value="UVRD_HELICASE_CTER"/>
    <property type="match status" value="1"/>
</dbReference>
<gene>
    <name evidence="17" type="ORF">ENX07_06275</name>
</gene>
<evidence type="ECO:0000256" key="9">
    <source>
        <dbReference type="ARBA" id="ARBA00023204"/>
    </source>
</evidence>
<sequence>MIKDLRTCLVRAPAGSGKTEKLARRFIALLKLGVPPERILTITFTEKAAAEMKERIFSILKEEDRALWRNLKEAVWKLRVQTIDSFCLSLIRTFALNLHLRPDLMVAPDSEVLFLSSCYETLMRIAEKRNSPDYKLLLDLIADGSFRGWQKLFRLFKDLFGQRVFLLKSPFMVNQEPMAGPMAEDLFAVKRALRNSQTGEKEVWFPLWRKFYAGYFARVFSIFKDAFLSDYSAKKKEKGLLDFPDLEFFVYQLLHTHPEWQNILYLFDQNTDHILVDELQDTSLLQWQILDKLTEEWRSGIGAKQEREVEPTLFLVGDEKQSIYFFRNATSEIFARVRDRLHSFLGERFVEETITDNFRSLKAIVDFTNFLFRRVFTGGEGKPPYLTPYSEFVVRRDNPAIGKVEIILEWGEGKVAERRRKEAEIIAQRIKTLLGSEVVFDKGEKKIPLSFEHIAILLRQRTHLAIYEKALRDYDIPYLVVKGIGFYSTPEVRLLLSLINFLLDPYDDFSLYCILKSLFPLTEKEIFLLRSEGESLFSRIKKKNRTLFEELASIRGRMREFPLPVALEEILTEKGGFRIFFSEQEYYNIKKFIRICENLWNEGKSVWEIRDYFSRAMANTDEPKADIAWEEMKAVRIMTVHAAKGLEFPVVIFAGLDESLNLSDRSDFIFEDKGEKGEVIYLPERELKKLCPAFAERKEKMVEEEKRIFYVACTRARDYLILTGIVPQKISLSRLQWVLDAFSIRYEEGRISSPVQLPGLEFLTATDLRRLKEMKGIEKPVPEKREIDVADLRLDKGKWVEGLENERVIKPVTKETAEDLRRHGEGAIILGEVIHKILERIARGELVYEDSALTRESEVLCELSGLTGEEKESVVKEVLRQMALLRRPGLKEIILPCEGGYAELPFLLVADDVIYQGRIDRVIVQNEKVSVYDYKTYRVEREEIPQLLDFYYRTQMSIYLQAVSFLFPGKRVEGYLVFTALGEIFPVREDA</sequence>
<evidence type="ECO:0000256" key="4">
    <source>
        <dbReference type="ARBA" id="ARBA00022801"/>
    </source>
</evidence>
<dbReference type="SUPFAM" id="SSF52540">
    <property type="entry name" value="P-loop containing nucleoside triphosphate hydrolases"/>
    <property type="match status" value="1"/>
</dbReference>
<keyword evidence="10" id="KW-0413">Isomerase</keyword>
<dbReference type="InterPro" id="IPR000212">
    <property type="entry name" value="DNA_helicase_UvrD/REP"/>
</dbReference>
<keyword evidence="9" id="KW-0234">DNA repair</keyword>
<dbReference type="InterPro" id="IPR011604">
    <property type="entry name" value="PDDEXK-like_dom_sf"/>
</dbReference>
<dbReference type="EC" id="5.6.2.4" evidence="12"/>
<comment type="catalytic activity">
    <reaction evidence="11">
        <text>Couples ATP hydrolysis with the unwinding of duplex DNA by translocating in the 3'-5' direction.</text>
        <dbReference type="EC" id="5.6.2.4"/>
    </reaction>
</comment>
<keyword evidence="6" id="KW-0269">Exonuclease</keyword>
<evidence type="ECO:0000256" key="6">
    <source>
        <dbReference type="ARBA" id="ARBA00022839"/>
    </source>
</evidence>
<feature type="binding site" evidence="14">
    <location>
        <begin position="12"/>
        <end position="19"/>
    </location>
    <ligand>
        <name>ATP</name>
        <dbReference type="ChEBI" id="CHEBI:30616"/>
    </ligand>
</feature>
<dbReference type="Gene3D" id="3.90.320.10">
    <property type="match status" value="1"/>
</dbReference>
<feature type="domain" description="UvrD-like helicase ATP-binding" evidence="15">
    <location>
        <begin position="1"/>
        <end position="361"/>
    </location>
</feature>
<dbReference type="InterPro" id="IPR027417">
    <property type="entry name" value="P-loop_NTPase"/>
</dbReference>
<dbReference type="GO" id="GO:0000725">
    <property type="term" value="P:recombinational repair"/>
    <property type="evidence" value="ECO:0007669"/>
    <property type="project" value="TreeGrafter"/>
</dbReference>
<dbReference type="InterPro" id="IPR014017">
    <property type="entry name" value="DNA_helicase_UvrD-like_C"/>
</dbReference>
<dbReference type="PANTHER" id="PTHR11070:SF67">
    <property type="entry name" value="DNA 3'-5' HELICASE"/>
    <property type="match status" value="1"/>
</dbReference>
<keyword evidence="5 14" id="KW-0347">Helicase</keyword>
<proteinExistence type="predicted"/>
<evidence type="ECO:0000256" key="7">
    <source>
        <dbReference type="ARBA" id="ARBA00022840"/>
    </source>
</evidence>
<dbReference type="GO" id="GO:0003677">
    <property type="term" value="F:DNA binding"/>
    <property type="evidence" value="ECO:0007669"/>
    <property type="project" value="UniProtKB-KW"/>
</dbReference>
<dbReference type="AlphaFoldDB" id="A0A7C3Z0L0"/>
<organism evidence="17">
    <name type="scientific">candidate division WOR-3 bacterium</name>
    <dbReference type="NCBI Taxonomy" id="2052148"/>
    <lineage>
        <taxon>Bacteria</taxon>
        <taxon>Bacteria division WOR-3</taxon>
    </lineage>
</organism>
<keyword evidence="8" id="KW-0238">DNA-binding</keyword>
<keyword evidence="7 14" id="KW-0067">ATP-binding</keyword>
<evidence type="ECO:0000259" key="15">
    <source>
        <dbReference type="PROSITE" id="PS51198"/>
    </source>
</evidence>
<dbReference type="InterPro" id="IPR011335">
    <property type="entry name" value="Restrct_endonuc-II-like"/>
</dbReference>
<comment type="caution">
    <text evidence="17">The sequence shown here is derived from an EMBL/GenBank/DDBJ whole genome shotgun (WGS) entry which is preliminary data.</text>
</comment>
<dbReference type="GO" id="GO:0043138">
    <property type="term" value="F:3'-5' DNA helicase activity"/>
    <property type="evidence" value="ECO:0007669"/>
    <property type="project" value="UniProtKB-EC"/>
</dbReference>
<evidence type="ECO:0000313" key="17">
    <source>
        <dbReference type="EMBL" id="HGE99657.1"/>
    </source>
</evidence>
<comment type="catalytic activity">
    <reaction evidence="13">
        <text>ATP + H2O = ADP + phosphate + H(+)</text>
        <dbReference type="Rhea" id="RHEA:13065"/>
        <dbReference type="ChEBI" id="CHEBI:15377"/>
        <dbReference type="ChEBI" id="CHEBI:15378"/>
        <dbReference type="ChEBI" id="CHEBI:30616"/>
        <dbReference type="ChEBI" id="CHEBI:43474"/>
        <dbReference type="ChEBI" id="CHEBI:456216"/>
        <dbReference type="EC" id="5.6.2.4"/>
    </reaction>
</comment>
<dbReference type="Pfam" id="PF12705">
    <property type="entry name" value="PDDEXK_1"/>
    <property type="match status" value="1"/>
</dbReference>
<dbReference type="Pfam" id="PF00580">
    <property type="entry name" value="UvrD-helicase"/>
    <property type="match status" value="1"/>
</dbReference>
<dbReference type="Gene3D" id="3.40.50.300">
    <property type="entry name" value="P-loop containing nucleotide triphosphate hydrolases"/>
    <property type="match status" value="4"/>
</dbReference>
<protein>
    <recommendedName>
        <fullName evidence="12">DNA 3'-5' helicase</fullName>
        <ecNumber evidence="12">5.6.2.4</ecNumber>
    </recommendedName>
</protein>